<evidence type="ECO:0000313" key="2">
    <source>
        <dbReference type="Proteomes" id="UP001145114"/>
    </source>
</evidence>
<reference evidence="1" key="1">
    <citation type="submission" date="2022-06" db="EMBL/GenBank/DDBJ databases">
        <title>Phylogenomic reconstructions and comparative analyses of Kickxellomycotina fungi.</title>
        <authorList>
            <person name="Reynolds N.K."/>
            <person name="Stajich J.E."/>
            <person name="Barry K."/>
            <person name="Grigoriev I.V."/>
            <person name="Crous P."/>
            <person name="Smith M.E."/>
        </authorList>
    </citation>
    <scope>NUCLEOTIDE SEQUENCE</scope>
    <source>
        <strain evidence="1">RSA 2271</strain>
    </source>
</reference>
<organism evidence="1 2">
    <name type="scientific">Spiromyces aspiralis</name>
    <dbReference type="NCBI Taxonomy" id="68401"/>
    <lineage>
        <taxon>Eukaryota</taxon>
        <taxon>Fungi</taxon>
        <taxon>Fungi incertae sedis</taxon>
        <taxon>Zoopagomycota</taxon>
        <taxon>Kickxellomycotina</taxon>
        <taxon>Kickxellomycetes</taxon>
        <taxon>Kickxellales</taxon>
        <taxon>Kickxellaceae</taxon>
        <taxon>Spiromyces</taxon>
    </lineage>
</organism>
<proteinExistence type="predicted"/>
<keyword evidence="2" id="KW-1185">Reference proteome</keyword>
<name>A0ACC1HRC0_9FUNG</name>
<comment type="caution">
    <text evidence="1">The sequence shown here is derived from an EMBL/GenBank/DDBJ whole genome shotgun (WGS) entry which is preliminary data.</text>
</comment>
<protein>
    <submittedName>
        <fullName evidence="1">Uncharacterized protein</fullName>
    </submittedName>
</protein>
<gene>
    <name evidence="1" type="ORF">EV182_004516</name>
</gene>
<evidence type="ECO:0000313" key="1">
    <source>
        <dbReference type="EMBL" id="KAJ1678226.1"/>
    </source>
</evidence>
<dbReference type="Proteomes" id="UP001145114">
    <property type="component" value="Unassembled WGS sequence"/>
</dbReference>
<dbReference type="EMBL" id="JAMZIH010001400">
    <property type="protein sequence ID" value="KAJ1678226.1"/>
    <property type="molecule type" value="Genomic_DNA"/>
</dbReference>
<feature type="non-terminal residue" evidence="1">
    <location>
        <position position="1"/>
    </location>
</feature>
<sequence>DYCDARNYRQQPMLPPSVHYASGYPGGGSKRPQNNQGPKLQDVVIHMPPPPSTTNHPPRPVGKLDHPVKKTERCRNAALMSPKDRNKRLNKIHRWAKFLDSAISCCGLKFGLDSLVGLIPVAGDFIGVFCALLLTMYAMRQFHLPTGVKCKMFLNIFWDWLGGLVPFIGDYFDFLFKANIRNYELVEKYVADAAGSRQQQQQLPPV</sequence>
<accession>A0ACC1HRC0</accession>